<sequence length="76" mass="7949">RNVTAEEKGSRPKGDSGAAKKEVQKDGRTKPVQRKDGEEYAKVTRPAVPSGAHIATEDITGETSSAADVTVGDVVL</sequence>
<feature type="region of interest" description="Disordered" evidence="1">
    <location>
        <begin position="1"/>
        <end position="44"/>
    </location>
</feature>
<dbReference type="EMBL" id="LXQA010949771">
    <property type="protein sequence ID" value="MCI78388.1"/>
    <property type="molecule type" value="Genomic_DNA"/>
</dbReference>
<evidence type="ECO:0000256" key="1">
    <source>
        <dbReference type="SAM" id="MobiDB-lite"/>
    </source>
</evidence>
<gene>
    <name evidence="2" type="ORF">A2U01_0099658</name>
</gene>
<accession>A0A392UQS4</accession>
<evidence type="ECO:0000313" key="2">
    <source>
        <dbReference type="EMBL" id="MCI78388.1"/>
    </source>
</evidence>
<keyword evidence="3" id="KW-1185">Reference proteome</keyword>
<protein>
    <submittedName>
        <fullName evidence="2">Uncharacterized protein</fullName>
    </submittedName>
</protein>
<dbReference type="AlphaFoldDB" id="A0A392UQS4"/>
<feature type="compositionally biased region" description="Basic and acidic residues" evidence="1">
    <location>
        <begin position="1"/>
        <end position="42"/>
    </location>
</feature>
<organism evidence="2 3">
    <name type="scientific">Trifolium medium</name>
    <dbReference type="NCBI Taxonomy" id="97028"/>
    <lineage>
        <taxon>Eukaryota</taxon>
        <taxon>Viridiplantae</taxon>
        <taxon>Streptophyta</taxon>
        <taxon>Embryophyta</taxon>
        <taxon>Tracheophyta</taxon>
        <taxon>Spermatophyta</taxon>
        <taxon>Magnoliopsida</taxon>
        <taxon>eudicotyledons</taxon>
        <taxon>Gunneridae</taxon>
        <taxon>Pentapetalae</taxon>
        <taxon>rosids</taxon>
        <taxon>fabids</taxon>
        <taxon>Fabales</taxon>
        <taxon>Fabaceae</taxon>
        <taxon>Papilionoideae</taxon>
        <taxon>50 kb inversion clade</taxon>
        <taxon>NPAAA clade</taxon>
        <taxon>Hologalegina</taxon>
        <taxon>IRL clade</taxon>
        <taxon>Trifolieae</taxon>
        <taxon>Trifolium</taxon>
    </lineage>
</organism>
<reference evidence="2 3" key="1">
    <citation type="journal article" date="2018" name="Front. Plant Sci.">
        <title>Red Clover (Trifolium pratense) and Zigzag Clover (T. medium) - A Picture of Genomic Similarities and Differences.</title>
        <authorList>
            <person name="Dluhosova J."/>
            <person name="Istvanek J."/>
            <person name="Nedelnik J."/>
            <person name="Repkova J."/>
        </authorList>
    </citation>
    <scope>NUCLEOTIDE SEQUENCE [LARGE SCALE GENOMIC DNA]</scope>
    <source>
        <strain evidence="3">cv. 10/8</strain>
        <tissue evidence="2">Leaf</tissue>
    </source>
</reference>
<evidence type="ECO:0000313" key="3">
    <source>
        <dbReference type="Proteomes" id="UP000265520"/>
    </source>
</evidence>
<name>A0A392UQS4_9FABA</name>
<comment type="caution">
    <text evidence="2">The sequence shown here is derived from an EMBL/GenBank/DDBJ whole genome shotgun (WGS) entry which is preliminary data.</text>
</comment>
<proteinExistence type="predicted"/>
<dbReference type="Proteomes" id="UP000265520">
    <property type="component" value="Unassembled WGS sequence"/>
</dbReference>
<feature type="non-terminal residue" evidence="2">
    <location>
        <position position="76"/>
    </location>
</feature>
<feature type="non-terminal residue" evidence="2">
    <location>
        <position position="1"/>
    </location>
</feature>